<feature type="region of interest" description="Disordered" evidence="11">
    <location>
        <begin position="735"/>
        <end position="758"/>
    </location>
</feature>
<dbReference type="PANTHER" id="PTHR48052:SF94">
    <property type="entry name" value="LEUCINE-RICH REPEAT-CONTAINING N-TERMINAL PLANT-TYPE DOMAIN-CONTAINING PROTEIN"/>
    <property type="match status" value="1"/>
</dbReference>
<evidence type="ECO:0000256" key="3">
    <source>
        <dbReference type="ARBA" id="ARBA00022475"/>
    </source>
</evidence>
<dbReference type="Pfam" id="PF13855">
    <property type="entry name" value="LRR_8"/>
    <property type="match status" value="1"/>
</dbReference>
<keyword evidence="14" id="KW-1185">Reference proteome</keyword>
<evidence type="ECO:0000256" key="7">
    <source>
        <dbReference type="ARBA" id="ARBA00023136"/>
    </source>
</evidence>
<accession>A0ABY8UAD3</accession>
<proteinExistence type="predicted"/>
<feature type="compositionally biased region" description="Basic and acidic residues" evidence="11">
    <location>
        <begin position="735"/>
        <end position="745"/>
    </location>
</feature>
<keyword evidence="3" id="KW-1003">Cell membrane</keyword>
<dbReference type="Gene3D" id="3.80.10.10">
    <property type="entry name" value="Ribonuclease Inhibitor"/>
    <property type="match status" value="4"/>
</dbReference>
<reference evidence="13 14" key="1">
    <citation type="submission" date="2023-05" db="EMBL/GenBank/DDBJ databases">
        <title>A 100% complete, gapless, phased diploid assembly of the Scenedesmus obliquus UTEX 3031 genome.</title>
        <authorList>
            <person name="Biondi T.C."/>
            <person name="Hanschen E.R."/>
            <person name="Kwon T."/>
            <person name="Eng W."/>
            <person name="Kruse C.P.S."/>
            <person name="Koehler S.I."/>
            <person name="Kunde Y."/>
            <person name="Gleasner C.D."/>
            <person name="You Mak K.T."/>
            <person name="Polle J."/>
            <person name="Hovde B.T."/>
            <person name="Starkenburg S.R."/>
        </authorList>
    </citation>
    <scope>NUCLEOTIDE SEQUENCE [LARGE SCALE GENOMIC DNA]</scope>
    <source>
        <strain evidence="13 14">DOE0152z</strain>
    </source>
</reference>
<keyword evidence="9" id="KW-0325">Glycoprotein</keyword>
<dbReference type="Proteomes" id="UP001244341">
    <property type="component" value="Chromosome 9b"/>
</dbReference>
<evidence type="ECO:0000256" key="10">
    <source>
        <dbReference type="ARBA" id="ARBA00037847"/>
    </source>
</evidence>
<dbReference type="Pfam" id="PF00560">
    <property type="entry name" value="LRR_1"/>
    <property type="match status" value="2"/>
</dbReference>
<organism evidence="13 14">
    <name type="scientific">Tetradesmus obliquus</name>
    <name type="common">Green alga</name>
    <name type="synonym">Acutodesmus obliquus</name>
    <dbReference type="NCBI Taxonomy" id="3088"/>
    <lineage>
        <taxon>Eukaryota</taxon>
        <taxon>Viridiplantae</taxon>
        <taxon>Chlorophyta</taxon>
        <taxon>core chlorophytes</taxon>
        <taxon>Chlorophyceae</taxon>
        <taxon>CS clade</taxon>
        <taxon>Sphaeropleales</taxon>
        <taxon>Scenedesmaceae</taxon>
        <taxon>Tetradesmus</taxon>
    </lineage>
</organism>
<keyword evidence="5" id="KW-0732">Signal</keyword>
<keyword evidence="6" id="KW-1133">Transmembrane helix</keyword>
<dbReference type="SMART" id="SM00645">
    <property type="entry name" value="Pept_C1"/>
    <property type="match status" value="1"/>
</dbReference>
<evidence type="ECO:0000256" key="11">
    <source>
        <dbReference type="SAM" id="MobiDB-lite"/>
    </source>
</evidence>
<evidence type="ECO:0000256" key="5">
    <source>
        <dbReference type="ARBA" id="ARBA00022729"/>
    </source>
</evidence>
<comment type="subcellular location">
    <subcellularLocation>
        <location evidence="1">Cell membrane</location>
    </subcellularLocation>
    <subcellularLocation>
        <location evidence="2">Cytoplasm</location>
        <location evidence="2">Cytoskeleton</location>
        <location evidence="2">Cilium axoneme</location>
    </subcellularLocation>
    <subcellularLocation>
        <location evidence="10">Endomembrane system</location>
        <topology evidence="10">Single-pass membrane protein</topology>
    </subcellularLocation>
</comment>
<dbReference type="InterPro" id="IPR038765">
    <property type="entry name" value="Papain-like_cys_pep_sf"/>
</dbReference>
<dbReference type="InterPro" id="IPR032675">
    <property type="entry name" value="LRR_dom_sf"/>
</dbReference>
<sequence>MRYYPLPARDLKNKEKSVIWLWCDHHGKLSLVLVPQFADCASTDTPTSLRGISELMSISRFWLPAAVVLLAVLVPWQQYRLVASQGLDVSAETLGAGQVRTANEFADFEDILSLAITSTGGRGRGGRGGASSNLGGGSFKTNAEFTQLQTAAYYIGGSPKKFNALRDKKDHERRTMAPPVRDQGVVCSSCVGQSIASAIQLSLAYTLEFWKSDLPEDYKKFVKITTENGVQKNIAYDVDALTLYYCAAGGRSCQTGWDIPEALDATLKDSDSDEVFPANLPGKWMRPEKCLAYGYRGRNFNQDLEEAENAIWDPVCRDAAKLRGKNEEAPSKQNVTALQECFDITNNPLYTCDYVSLSTFWQIQRWIRLYGSVITRIQIRDDFQYFLNETARNSTGDDWKIYDKNVSSKPDFGHAALIVGYNNENYTWTILNSWGTTETTDQTRTNGVTKDGTFRVRMGLLGIGTPDATYGVQCSPKAGGKLDRKGLKLWIKDTKDAINMRPTGNFSTVPGSEDCPMVRSTFSRDTYDNDLTGFVDFKGLVDFSPRIIPFVQYNYQVLGYNVAEFSWKFPYRMTRRQMLQVWQVVLQNTTQVAFKEANPKADLRPPRARRIYPNTHYFECFLNGEETPFHCPPNFNKSGAVSTTTNLPTFNPTAADFASCSQNGSHSCTLRYWDVNVTGQVNGNLDLEQPLCGAPLFSVTNCINFNGIDCGGTGPTPPNAAESSALKEVLDGIDPKWIDGRDTTGSRRSSSAPAQGGGVDPAAWIFCPKEADGIINRTMTTQIGRITWIVTCEKDLYGAGVPGATSLFFRVDAEALSKQPILTPAMQAAISNLLNLETLDIRVYDGEFTTSLNALNKLRTLKIYTICMQSTLPSLWFTSWQQLEVLIITKDPAAYSYAPSFTSPRDECGVQGVIPQSLRSYGYSNMMLVDLSRNRLSGSLPNGLINGWGNLKQLNLRDNQLTGPIPADWADDFTPADKFSIDLSGNKLQYDFPQLWSTFDGRLSSLNLDNNSVRGLGRLVPPGQSSTRVSQATGPPINAFAEMEVSKRGSDGVEAITAVVARNAALDLTDLPKLAAGLPELRTFECQGCTRSVAGSQRDLAALATLPQDATNMAKLSLPRNRLTGQLPATWCRWKALITLNLGQNGLAGNLPAAYGNLNLPTCTPFMSRALVMNLTGNGGLAGNVPSTYSYFSATKGSQLDVRGSKVGGCCPDGLLMLPQLPWCYEQGSNTSSSVLKALKQVLLSNSGQSQQLASWTVDNAIDPTQQDSVYGPYLYCNWPGITCRAQAYSGAAADGDITILDLTSLNLAYPTSGPELSAIISAILPLENLQGLKVANMQLAGAIPTALAGFEMLQYLDLSGNPGLNGTLPELLGGLTSLVSFDISSCSGIGGSLPALYAAMASLQSFDASNCGQLDNSIPPSWVLLKNLRSLKISNSRVNGSLPDWVDVAYLRTAGLAVARAADKTARRSAGAAANPSERKVIAKAAKRAAASMAAAAAGDVKGWSKLEVLLLPNNRLEGSVPLSYSNLVNLTALDLSGNGLLLGPLPSLGKLELLQLLNLAGNAFTGVLPPSYNQLTELKQMDLSNNNITGTLPGEYVSLKGLQTLNVSVNNITGTVPAIWQAFGGLTYELRCLVLHSNPLLNKTFPGTIKNGLKVVKEIGDTC</sequence>
<dbReference type="SUPFAM" id="SSF52058">
    <property type="entry name" value="L domain-like"/>
    <property type="match status" value="3"/>
</dbReference>
<feature type="domain" description="Peptidase C1A papain C-terminal" evidence="12">
    <location>
        <begin position="165"/>
        <end position="472"/>
    </location>
</feature>
<dbReference type="PANTHER" id="PTHR48052">
    <property type="entry name" value="UNNAMED PRODUCT"/>
    <property type="match status" value="1"/>
</dbReference>
<evidence type="ECO:0000256" key="1">
    <source>
        <dbReference type="ARBA" id="ARBA00004236"/>
    </source>
</evidence>
<dbReference type="InterPro" id="IPR000668">
    <property type="entry name" value="Peptidase_C1A_C"/>
</dbReference>
<keyword evidence="4" id="KW-0812">Transmembrane</keyword>
<dbReference type="InterPro" id="IPR001611">
    <property type="entry name" value="Leu-rich_rpt"/>
</dbReference>
<evidence type="ECO:0000256" key="6">
    <source>
        <dbReference type="ARBA" id="ARBA00022989"/>
    </source>
</evidence>
<protein>
    <recommendedName>
        <fullName evidence="12">Peptidase C1A papain C-terminal domain-containing protein</fullName>
    </recommendedName>
</protein>
<evidence type="ECO:0000256" key="8">
    <source>
        <dbReference type="ARBA" id="ARBA00023170"/>
    </source>
</evidence>
<name>A0ABY8UAD3_TETOB</name>
<dbReference type="Gene3D" id="3.90.70.10">
    <property type="entry name" value="Cysteine proteinases"/>
    <property type="match status" value="1"/>
</dbReference>
<evidence type="ECO:0000256" key="4">
    <source>
        <dbReference type="ARBA" id="ARBA00022692"/>
    </source>
</evidence>
<evidence type="ECO:0000256" key="2">
    <source>
        <dbReference type="ARBA" id="ARBA00004430"/>
    </source>
</evidence>
<keyword evidence="8" id="KW-0675">Receptor</keyword>
<evidence type="ECO:0000259" key="12">
    <source>
        <dbReference type="SMART" id="SM00645"/>
    </source>
</evidence>
<gene>
    <name evidence="13" type="ORF">OEZ85_009545</name>
</gene>
<evidence type="ECO:0000313" key="13">
    <source>
        <dbReference type="EMBL" id="WIA18064.1"/>
    </source>
</evidence>
<dbReference type="EMBL" id="CP126216">
    <property type="protein sequence ID" value="WIA18064.1"/>
    <property type="molecule type" value="Genomic_DNA"/>
</dbReference>
<evidence type="ECO:0000256" key="9">
    <source>
        <dbReference type="ARBA" id="ARBA00023180"/>
    </source>
</evidence>
<dbReference type="SUPFAM" id="SSF54001">
    <property type="entry name" value="Cysteine proteinases"/>
    <property type="match status" value="1"/>
</dbReference>
<evidence type="ECO:0000313" key="14">
    <source>
        <dbReference type="Proteomes" id="UP001244341"/>
    </source>
</evidence>
<keyword evidence="7" id="KW-0472">Membrane</keyword>